<comment type="caution">
    <text evidence="2">The sequence shown here is derived from an EMBL/GenBank/DDBJ whole genome shotgun (WGS) entry which is preliminary data.</text>
</comment>
<dbReference type="EMBL" id="BRXW01000287">
    <property type="protein sequence ID" value="GMI17315.1"/>
    <property type="molecule type" value="Genomic_DNA"/>
</dbReference>
<keyword evidence="1" id="KW-0472">Membrane</keyword>
<gene>
    <name evidence="2" type="ORF">TrLO_g687</name>
</gene>
<evidence type="ECO:0000313" key="2">
    <source>
        <dbReference type="EMBL" id="GMI17315.1"/>
    </source>
</evidence>
<evidence type="ECO:0000256" key="1">
    <source>
        <dbReference type="SAM" id="Phobius"/>
    </source>
</evidence>
<name>A0A9W7KZW4_9STRA</name>
<evidence type="ECO:0000313" key="3">
    <source>
        <dbReference type="Proteomes" id="UP001165122"/>
    </source>
</evidence>
<proteinExistence type="predicted"/>
<dbReference type="OrthoDB" id="199351at2759"/>
<accession>A0A9W7KZW4</accession>
<keyword evidence="1" id="KW-0812">Transmembrane</keyword>
<feature type="transmembrane region" description="Helical" evidence="1">
    <location>
        <begin position="148"/>
        <end position="166"/>
    </location>
</feature>
<keyword evidence="1" id="KW-1133">Transmembrane helix</keyword>
<organism evidence="2 3">
    <name type="scientific">Triparma laevis f. longispina</name>
    <dbReference type="NCBI Taxonomy" id="1714387"/>
    <lineage>
        <taxon>Eukaryota</taxon>
        <taxon>Sar</taxon>
        <taxon>Stramenopiles</taxon>
        <taxon>Ochrophyta</taxon>
        <taxon>Bolidophyceae</taxon>
        <taxon>Parmales</taxon>
        <taxon>Triparmaceae</taxon>
        <taxon>Triparma</taxon>
    </lineage>
</organism>
<reference evidence="3" key="1">
    <citation type="journal article" date="2023" name="Commun. Biol.">
        <title>Genome analysis of Parmales, the sister group of diatoms, reveals the evolutionary specialization of diatoms from phago-mixotrophs to photoautotrophs.</title>
        <authorList>
            <person name="Ban H."/>
            <person name="Sato S."/>
            <person name="Yoshikawa S."/>
            <person name="Yamada K."/>
            <person name="Nakamura Y."/>
            <person name="Ichinomiya M."/>
            <person name="Sato N."/>
            <person name="Blanc-Mathieu R."/>
            <person name="Endo H."/>
            <person name="Kuwata A."/>
            <person name="Ogata H."/>
        </authorList>
    </citation>
    <scope>NUCLEOTIDE SEQUENCE [LARGE SCALE GENOMIC DNA]</scope>
    <source>
        <strain evidence="3">NIES 3700</strain>
    </source>
</reference>
<keyword evidence="3" id="KW-1185">Reference proteome</keyword>
<protein>
    <submittedName>
        <fullName evidence="2">Uncharacterized protein</fullName>
    </submittedName>
</protein>
<dbReference type="AlphaFoldDB" id="A0A9W7KZW4"/>
<feature type="transmembrane region" description="Helical" evidence="1">
    <location>
        <begin position="178"/>
        <end position="196"/>
    </location>
</feature>
<feature type="transmembrane region" description="Helical" evidence="1">
    <location>
        <begin position="63"/>
        <end position="81"/>
    </location>
</feature>
<sequence>MTFLVSTDLAARHLSSRPSNFLPPSFQDPPTFSTLRGGAVTTKHGPNSAVAAYNIYHKKIPHIAKFFIAGFIGNSLFYQIIKQMTPKIASIIPSMGEGNLSSAVFLVSYLIEIPFQHLINALFCYTLSSILQNPSSPLQTKKSRYFQTLGYTYAAYVNAMIVTTFIKRGLEEGGIGDPWAFVVSVYGVGVGNMFILNRAMK</sequence>
<dbReference type="Proteomes" id="UP001165122">
    <property type="component" value="Unassembled WGS sequence"/>
</dbReference>